<dbReference type="GO" id="GO:0003824">
    <property type="term" value="F:catalytic activity"/>
    <property type="evidence" value="ECO:0007669"/>
    <property type="project" value="InterPro"/>
</dbReference>
<dbReference type="InParanoid" id="A0A2V0NRZ5"/>
<keyword evidence="4" id="KW-1185">Reference proteome</keyword>
<dbReference type="STRING" id="307507.A0A2V0NRZ5"/>
<dbReference type="PROSITE" id="PS51318">
    <property type="entry name" value="TAT"/>
    <property type="match status" value="1"/>
</dbReference>
<reference evidence="3 4" key="1">
    <citation type="journal article" date="2018" name="Sci. Rep.">
        <title>Raphidocelis subcapitata (=Pseudokirchneriella subcapitata) provides an insight into genome evolution and environmental adaptations in the Sphaeropleales.</title>
        <authorList>
            <person name="Suzuki S."/>
            <person name="Yamaguchi H."/>
            <person name="Nakajima N."/>
            <person name="Kawachi M."/>
        </authorList>
    </citation>
    <scope>NUCLEOTIDE SEQUENCE [LARGE SCALE GENOMIC DNA]</scope>
    <source>
        <strain evidence="3 4">NIES-35</strain>
    </source>
</reference>
<gene>
    <name evidence="3" type="ORF">Rsub_02807</name>
</gene>
<feature type="domain" description="AB hydrolase-1" evidence="2">
    <location>
        <begin position="104"/>
        <end position="400"/>
    </location>
</feature>
<evidence type="ECO:0000313" key="3">
    <source>
        <dbReference type="EMBL" id="GBF90099.1"/>
    </source>
</evidence>
<sequence>MGANCRGGGSKLYGCGAGVRRAAARPAALPLGRRAVLALVGGAAAAAATSVAGTPQASAGPLEFEVDPGTGLQRVKYDPAGWSFWKWRGHRVHYIAAGADNTGPPVLLIHGYGASAYHWRWQLPVLAAAGYRAYAVCLLGFGWSDKAVTDYGAGNLWADQLADFCKEVINGAGAGGGSAEGAEGAAAAAAAASGTAAAAAAPEPAILCGNSLGGYAALVTAARNPDLVRGLCLVNSAGPLKSDAEDDPSADDVDGTAPPTPRAWWAPAADAATAAVKRVVLFFAFQRARQPERIKEVLSMVYTNSQSSIDDDLVESIRVPATDPNAAEVFYRINASSPSQPPSVNALMRRLRALQLPTLLLWGQNDPWIVMSRAQRLKAIYPEASLVSIDAGHCGHDEAPAQANEALLNWLAGLRAAKA</sequence>
<dbReference type="SUPFAM" id="SSF53474">
    <property type="entry name" value="alpha/beta-Hydrolases"/>
    <property type="match status" value="1"/>
</dbReference>
<dbReference type="InterPro" id="IPR006311">
    <property type="entry name" value="TAT_signal"/>
</dbReference>
<feature type="compositionally biased region" description="Acidic residues" evidence="1">
    <location>
        <begin position="244"/>
        <end position="254"/>
    </location>
</feature>
<evidence type="ECO:0000256" key="1">
    <source>
        <dbReference type="SAM" id="MobiDB-lite"/>
    </source>
</evidence>
<dbReference type="GO" id="GO:0009507">
    <property type="term" value="C:chloroplast"/>
    <property type="evidence" value="ECO:0007669"/>
    <property type="project" value="TreeGrafter"/>
</dbReference>
<dbReference type="InterPro" id="IPR000073">
    <property type="entry name" value="AB_hydrolase_1"/>
</dbReference>
<accession>A0A2V0NRZ5</accession>
<dbReference type="AlphaFoldDB" id="A0A2V0NRZ5"/>
<name>A0A2V0NRZ5_9CHLO</name>
<protein>
    <submittedName>
        <fullName evidence="3">Metal-nicotianamine transporter</fullName>
    </submittedName>
</protein>
<feature type="region of interest" description="Disordered" evidence="1">
    <location>
        <begin position="241"/>
        <end position="262"/>
    </location>
</feature>
<dbReference type="EMBL" id="BDRX01000014">
    <property type="protein sequence ID" value="GBF90099.1"/>
    <property type="molecule type" value="Genomic_DNA"/>
</dbReference>
<organism evidence="3 4">
    <name type="scientific">Raphidocelis subcapitata</name>
    <dbReference type="NCBI Taxonomy" id="307507"/>
    <lineage>
        <taxon>Eukaryota</taxon>
        <taxon>Viridiplantae</taxon>
        <taxon>Chlorophyta</taxon>
        <taxon>core chlorophytes</taxon>
        <taxon>Chlorophyceae</taxon>
        <taxon>CS clade</taxon>
        <taxon>Sphaeropleales</taxon>
        <taxon>Selenastraceae</taxon>
        <taxon>Raphidocelis</taxon>
    </lineage>
</organism>
<dbReference type="Gene3D" id="3.40.50.1820">
    <property type="entry name" value="alpha/beta hydrolase"/>
    <property type="match status" value="1"/>
</dbReference>
<dbReference type="Pfam" id="PF00561">
    <property type="entry name" value="Abhydrolase_1"/>
    <property type="match status" value="1"/>
</dbReference>
<comment type="caution">
    <text evidence="3">The sequence shown here is derived from an EMBL/GenBank/DDBJ whole genome shotgun (WGS) entry which is preliminary data.</text>
</comment>
<dbReference type="FunCoup" id="A0A2V0NRZ5">
    <property type="interactions" value="329"/>
</dbReference>
<dbReference type="InterPro" id="IPR000639">
    <property type="entry name" value="Epox_hydrolase-like"/>
</dbReference>
<evidence type="ECO:0000259" key="2">
    <source>
        <dbReference type="Pfam" id="PF00561"/>
    </source>
</evidence>
<proteinExistence type="predicted"/>
<dbReference type="PANTHER" id="PTHR46438:SF2">
    <property type="entry name" value="ALPHA_BETA-HYDROLASES SUPERFAMILY PROTEIN"/>
    <property type="match status" value="1"/>
</dbReference>
<dbReference type="Proteomes" id="UP000247498">
    <property type="component" value="Unassembled WGS sequence"/>
</dbReference>
<dbReference type="InterPro" id="IPR029058">
    <property type="entry name" value="AB_hydrolase_fold"/>
</dbReference>
<evidence type="ECO:0000313" key="4">
    <source>
        <dbReference type="Proteomes" id="UP000247498"/>
    </source>
</evidence>
<dbReference type="PRINTS" id="PR00412">
    <property type="entry name" value="EPOXHYDRLASE"/>
</dbReference>
<dbReference type="OrthoDB" id="408373at2759"/>
<dbReference type="PANTHER" id="PTHR46438">
    <property type="entry name" value="ALPHA/BETA-HYDROLASES SUPERFAMILY PROTEIN"/>
    <property type="match status" value="1"/>
</dbReference>